<evidence type="ECO:0000313" key="4">
    <source>
        <dbReference type="Proteomes" id="UP000593892"/>
    </source>
</evidence>
<dbReference type="Gene3D" id="3.40.50.1820">
    <property type="entry name" value="alpha/beta hydrolase"/>
    <property type="match status" value="1"/>
</dbReference>
<dbReference type="AlphaFoldDB" id="A0A7S7NYQ4"/>
<protein>
    <submittedName>
        <fullName evidence="3">Alpha/beta hydrolase</fullName>
    </submittedName>
</protein>
<dbReference type="InterPro" id="IPR000073">
    <property type="entry name" value="AB_hydrolase_1"/>
</dbReference>
<keyword evidence="4" id="KW-1185">Reference proteome</keyword>
<dbReference type="InterPro" id="IPR029058">
    <property type="entry name" value="AB_hydrolase_fold"/>
</dbReference>
<dbReference type="Pfam" id="PF12697">
    <property type="entry name" value="Abhydrolase_6"/>
    <property type="match status" value="1"/>
</dbReference>
<feature type="compositionally biased region" description="Polar residues" evidence="1">
    <location>
        <begin position="20"/>
        <end position="29"/>
    </location>
</feature>
<dbReference type="InterPro" id="IPR050471">
    <property type="entry name" value="AB_hydrolase"/>
</dbReference>
<dbReference type="KEGG" id="pfer:IRI77_28875"/>
<accession>A0A7S7NYQ4</accession>
<dbReference type="PANTHER" id="PTHR43433">
    <property type="entry name" value="HYDROLASE, ALPHA/BETA FOLD FAMILY PROTEIN"/>
    <property type="match status" value="1"/>
</dbReference>
<evidence type="ECO:0000259" key="2">
    <source>
        <dbReference type="Pfam" id="PF12697"/>
    </source>
</evidence>
<evidence type="ECO:0000313" key="3">
    <source>
        <dbReference type="EMBL" id="QOY92177.1"/>
    </source>
</evidence>
<reference evidence="3 4" key="1">
    <citation type="submission" date="2020-10" db="EMBL/GenBank/DDBJ databases">
        <title>Complete genome sequence of Paludibaculum fermentans P105T, a facultatively anaerobic acidobacterium capable of dissimilatory Fe(III) reduction.</title>
        <authorList>
            <person name="Dedysh S.N."/>
            <person name="Beletsky A.V."/>
            <person name="Kulichevskaya I.S."/>
            <person name="Mardanov A.V."/>
            <person name="Ravin N.V."/>
        </authorList>
    </citation>
    <scope>NUCLEOTIDE SEQUENCE [LARGE SCALE GENOMIC DNA]</scope>
    <source>
        <strain evidence="3 4">P105</strain>
    </source>
</reference>
<organism evidence="3 4">
    <name type="scientific">Paludibaculum fermentans</name>
    <dbReference type="NCBI Taxonomy" id="1473598"/>
    <lineage>
        <taxon>Bacteria</taxon>
        <taxon>Pseudomonadati</taxon>
        <taxon>Acidobacteriota</taxon>
        <taxon>Terriglobia</taxon>
        <taxon>Bryobacterales</taxon>
        <taxon>Bryobacteraceae</taxon>
        <taxon>Paludibaculum</taxon>
    </lineage>
</organism>
<proteinExistence type="predicted"/>
<name>A0A7S7NYQ4_PALFE</name>
<gene>
    <name evidence="3" type="ORF">IRI77_28875</name>
</gene>
<dbReference type="SUPFAM" id="SSF53474">
    <property type="entry name" value="alpha/beta-Hydrolases"/>
    <property type="match status" value="1"/>
</dbReference>
<feature type="region of interest" description="Disordered" evidence="1">
    <location>
        <begin position="1"/>
        <end position="29"/>
    </location>
</feature>
<dbReference type="EMBL" id="CP063849">
    <property type="protein sequence ID" value="QOY92177.1"/>
    <property type="molecule type" value="Genomic_DNA"/>
</dbReference>
<evidence type="ECO:0000256" key="1">
    <source>
        <dbReference type="SAM" id="MobiDB-lite"/>
    </source>
</evidence>
<sequence length="285" mass="30336">MALNTDRAPAGAVEKHVTSRDGTNLAYEQTGQGPPVLLVASALADRGAARRFAEQLATHFTVLNYDRRGRGKSSDTQPYDLQREVEDIEALIDACGGPVHLFGSSSGAVLALDAASRLGGKVRRLVLYEPPLIVDNSWPPMAEGLAGEAALLTAAGRRDEAVQLFFSKGMGIPPPAVTAMRYLMPGWSKMTGMAHTIPYDLSIVAGTQTGKPLPRDRWSGESTPALVAVGSRSELFFHHGAQALAGMLPHAQYVTLEGQDHSAVLLAPRELAALASEFFRAGNKP</sequence>
<dbReference type="PANTHER" id="PTHR43433:SF5">
    <property type="entry name" value="AB HYDROLASE-1 DOMAIN-CONTAINING PROTEIN"/>
    <property type="match status" value="1"/>
</dbReference>
<feature type="domain" description="AB hydrolase-1" evidence="2">
    <location>
        <begin position="50"/>
        <end position="273"/>
    </location>
</feature>
<dbReference type="GO" id="GO:0004806">
    <property type="term" value="F:triacylglycerol lipase activity"/>
    <property type="evidence" value="ECO:0007669"/>
    <property type="project" value="TreeGrafter"/>
</dbReference>
<dbReference type="GO" id="GO:0046503">
    <property type="term" value="P:glycerolipid catabolic process"/>
    <property type="evidence" value="ECO:0007669"/>
    <property type="project" value="TreeGrafter"/>
</dbReference>
<dbReference type="Proteomes" id="UP000593892">
    <property type="component" value="Chromosome"/>
</dbReference>
<keyword evidence="3" id="KW-0378">Hydrolase</keyword>